<dbReference type="InterPro" id="IPR036265">
    <property type="entry name" value="HIT-like_sf"/>
</dbReference>
<dbReference type="Proteomes" id="UP000077069">
    <property type="component" value="Unassembled WGS sequence"/>
</dbReference>
<proteinExistence type="predicted"/>
<dbReference type="InParanoid" id="A0A177CVP6"/>
<reference evidence="2 3" key="1">
    <citation type="submission" date="2016-05" db="EMBL/GenBank/DDBJ databases">
        <title>Comparative analysis of secretome profiles of manganese(II)-oxidizing ascomycete fungi.</title>
        <authorList>
            <consortium name="DOE Joint Genome Institute"/>
            <person name="Zeiner C.A."/>
            <person name="Purvine S.O."/>
            <person name="Zink E.M."/>
            <person name="Wu S."/>
            <person name="Pasa-Tolic L."/>
            <person name="Chaput D.L."/>
            <person name="Haridas S."/>
            <person name="Grigoriev I.V."/>
            <person name="Santelli C.M."/>
            <person name="Hansel C.M."/>
        </authorList>
    </citation>
    <scope>NUCLEOTIDE SEQUENCE [LARGE SCALE GENOMIC DNA]</scope>
    <source>
        <strain evidence="2 3">AP3s5-JAC2a</strain>
    </source>
</reference>
<organism evidence="2 3">
    <name type="scientific">Paraphaeosphaeria sporulosa</name>
    <dbReference type="NCBI Taxonomy" id="1460663"/>
    <lineage>
        <taxon>Eukaryota</taxon>
        <taxon>Fungi</taxon>
        <taxon>Dikarya</taxon>
        <taxon>Ascomycota</taxon>
        <taxon>Pezizomycotina</taxon>
        <taxon>Dothideomycetes</taxon>
        <taxon>Pleosporomycetidae</taxon>
        <taxon>Pleosporales</taxon>
        <taxon>Massarineae</taxon>
        <taxon>Didymosphaeriaceae</taxon>
        <taxon>Paraphaeosphaeria</taxon>
    </lineage>
</organism>
<sequence length="284" mass="30632">MYIINRFSILVILLSLCWQIGADTCGTADIASGAVTGCECAPSFNDSGCNPCTDKYCNDASLFGNLHTCEIGCTSDNINCNACYLYFNGVCRCVKNTALDCINKGGDWWLLNSHTLISTQKQIPGVLQLHSDNKGWELGQMLLGSTGITLPPGGNAVTRKTGTLAVNSVHARTEEQIHIHVCDNPNSPLRRYLSGIDPTTYTSLTTLPTSFANFPQGTVHCQASKTPGETMNVAEITAQYLNTVTKPCDKSYVGAGVIFDSRDYTWGCLTTTGHSGEDLFCKLT</sequence>
<evidence type="ECO:0000256" key="1">
    <source>
        <dbReference type="SAM" id="SignalP"/>
    </source>
</evidence>
<dbReference type="Gene3D" id="3.30.428.30">
    <property type="entry name" value="HIT family - CDH-like"/>
    <property type="match status" value="1"/>
</dbReference>
<evidence type="ECO:0000313" key="3">
    <source>
        <dbReference type="Proteomes" id="UP000077069"/>
    </source>
</evidence>
<keyword evidence="3" id="KW-1185">Reference proteome</keyword>
<feature type="chain" id="PRO_5008058643" evidence="1">
    <location>
        <begin position="23"/>
        <end position="284"/>
    </location>
</feature>
<dbReference type="EMBL" id="KV441549">
    <property type="protein sequence ID" value="OAG11098.1"/>
    <property type="molecule type" value="Genomic_DNA"/>
</dbReference>
<accession>A0A177CVP6</accession>
<feature type="signal peptide" evidence="1">
    <location>
        <begin position="1"/>
        <end position="22"/>
    </location>
</feature>
<dbReference type="GeneID" id="28770081"/>
<dbReference type="RefSeq" id="XP_018041463.1">
    <property type="nucleotide sequence ID" value="XM_018186595.1"/>
</dbReference>
<protein>
    <submittedName>
        <fullName evidence="2">Uncharacterized protein</fullName>
    </submittedName>
</protein>
<gene>
    <name evidence="2" type="ORF">CC84DRAFT_519668</name>
</gene>
<name>A0A177CVP6_9PLEO</name>
<dbReference type="OrthoDB" id="4932058at2759"/>
<evidence type="ECO:0000313" key="2">
    <source>
        <dbReference type="EMBL" id="OAG11098.1"/>
    </source>
</evidence>
<keyword evidence="1" id="KW-0732">Signal</keyword>
<dbReference type="AlphaFoldDB" id="A0A177CVP6"/>